<feature type="compositionally biased region" description="Basic and acidic residues" evidence="7">
    <location>
        <begin position="156"/>
        <end position="166"/>
    </location>
</feature>
<dbReference type="PRINTS" id="PR00504">
    <property type="entry name" value="CHROMODOMAIN"/>
</dbReference>
<feature type="region of interest" description="Disordered" evidence="7">
    <location>
        <begin position="331"/>
        <end position="380"/>
    </location>
</feature>
<name>A0AAD8ZHS5_9TELE</name>
<dbReference type="InterPro" id="IPR023779">
    <property type="entry name" value="Chromodomain_CS"/>
</dbReference>
<sequence length="447" mass="50283">MGLVVWDWWCGTGGVGLVVWDWWCWTGGMGLVVWVWWCGTGGMGLVVWDWWYGSGGVGLVVWVWWCGTGGMGLVVWDWWCGTGGMGLVSCLIHSFEASTQAEERMGPATPSQALVVVMVGGLGGSKPWGMGDRVHLGHLEREVLCTVAVRIEIREPDHSQGRREPRATGPEARTSVRGAPGGLRLFALLPPVARLQFLLFPHSYVVQYRGHPSRHWVISHRAFQDSLSLDETNIMVKLLAQVACASRRIPPQADVKLATTGGKKQTKKKVEEVVEEEEEEYVVEKVLDRRVVKGRTEYLLKWKGFSDEDNTWEPEDNLDCPDLIAEFLQSQKKASEGERKEVGTKRKVGESDNEAGSEESRPKKRKDEQEKPRGFARGLDPERIIGATDSSGELMFLMKWKNSDEADLVPAKEANVKCPQVVISFYEERLTWHSYPTEEEEKKDDKN</sequence>
<comment type="caution">
    <text evidence="9">The sequence shown here is derived from an EMBL/GenBank/DDBJ whole genome shotgun (WGS) entry which is preliminary data.</text>
</comment>
<evidence type="ECO:0000259" key="8">
    <source>
        <dbReference type="PROSITE" id="PS50013"/>
    </source>
</evidence>
<evidence type="ECO:0000256" key="7">
    <source>
        <dbReference type="SAM" id="MobiDB-lite"/>
    </source>
</evidence>
<evidence type="ECO:0000256" key="5">
    <source>
        <dbReference type="ARBA" id="ARBA00022843"/>
    </source>
</evidence>
<feature type="domain" description="Chromo" evidence="8">
    <location>
        <begin position="379"/>
        <end position="437"/>
    </location>
</feature>
<feature type="region of interest" description="Disordered" evidence="7">
    <location>
        <begin position="156"/>
        <end position="176"/>
    </location>
</feature>
<dbReference type="PROSITE" id="PS00598">
    <property type="entry name" value="CHROMO_1"/>
    <property type="match status" value="1"/>
</dbReference>
<evidence type="ECO:0000256" key="3">
    <source>
        <dbReference type="ARBA" id="ARBA00022553"/>
    </source>
</evidence>
<dbReference type="InterPro" id="IPR016197">
    <property type="entry name" value="Chromo-like_dom_sf"/>
</dbReference>
<keyword evidence="5" id="KW-0832">Ubl conjugation</keyword>
<feature type="compositionally biased region" description="Basic and acidic residues" evidence="7">
    <location>
        <begin position="333"/>
        <end position="350"/>
    </location>
</feature>
<proteinExistence type="predicted"/>
<dbReference type="InterPro" id="IPR008251">
    <property type="entry name" value="Chromo_shadow_dom"/>
</dbReference>
<dbReference type="Pfam" id="PF00385">
    <property type="entry name" value="Chromo"/>
    <property type="match status" value="1"/>
</dbReference>
<keyword evidence="6" id="KW-0539">Nucleus</keyword>
<feature type="compositionally biased region" description="Basic and acidic residues" evidence="7">
    <location>
        <begin position="358"/>
        <end position="380"/>
    </location>
</feature>
<evidence type="ECO:0000256" key="4">
    <source>
        <dbReference type="ARBA" id="ARBA00022737"/>
    </source>
</evidence>
<keyword evidence="10" id="KW-1185">Reference proteome</keyword>
<dbReference type="InterPro" id="IPR017984">
    <property type="entry name" value="Chromo_dom_subgr"/>
</dbReference>
<feature type="domain" description="Chromo" evidence="8">
    <location>
        <begin position="281"/>
        <end position="339"/>
    </location>
</feature>
<dbReference type="CDD" id="cd18654">
    <property type="entry name" value="CSD_HP1beta_Cbx1"/>
    <property type="match status" value="1"/>
</dbReference>
<dbReference type="InterPro" id="IPR051219">
    <property type="entry name" value="Heterochromatin_chromo-domain"/>
</dbReference>
<dbReference type="GO" id="GO:0000792">
    <property type="term" value="C:heterochromatin"/>
    <property type="evidence" value="ECO:0007669"/>
    <property type="project" value="UniProtKB-ARBA"/>
</dbReference>
<dbReference type="Gene3D" id="2.40.50.40">
    <property type="match status" value="2"/>
</dbReference>
<comment type="subcellular location">
    <subcellularLocation>
        <location evidence="1">Nucleus</location>
    </subcellularLocation>
</comment>
<evidence type="ECO:0000313" key="10">
    <source>
        <dbReference type="Proteomes" id="UP001239994"/>
    </source>
</evidence>
<dbReference type="SUPFAM" id="SSF54160">
    <property type="entry name" value="Chromo domain-like"/>
    <property type="match status" value="2"/>
</dbReference>
<dbReference type="InterPro" id="IPR023780">
    <property type="entry name" value="Chromo_domain"/>
</dbReference>
<dbReference type="AlphaFoldDB" id="A0AAD8ZHS5"/>
<organism evidence="9 10">
    <name type="scientific">Electrophorus voltai</name>
    <dbReference type="NCBI Taxonomy" id="2609070"/>
    <lineage>
        <taxon>Eukaryota</taxon>
        <taxon>Metazoa</taxon>
        <taxon>Chordata</taxon>
        <taxon>Craniata</taxon>
        <taxon>Vertebrata</taxon>
        <taxon>Euteleostomi</taxon>
        <taxon>Actinopterygii</taxon>
        <taxon>Neopterygii</taxon>
        <taxon>Teleostei</taxon>
        <taxon>Ostariophysi</taxon>
        <taxon>Gymnotiformes</taxon>
        <taxon>Gymnotoidei</taxon>
        <taxon>Gymnotidae</taxon>
        <taxon>Electrophorus</taxon>
    </lineage>
</organism>
<dbReference type="Proteomes" id="UP001239994">
    <property type="component" value="Unassembled WGS sequence"/>
</dbReference>
<keyword evidence="3" id="KW-0597">Phosphoprotein</keyword>
<dbReference type="EMBL" id="JAROKS010000012">
    <property type="protein sequence ID" value="KAK1799416.1"/>
    <property type="molecule type" value="Genomic_DNA"/>
</dbReference>
<evidence type="ECO:0000313" key="9">
    <source>
        <dbReference type="EMBL" id="KAK1799416.1"/>
    </source>
</evidence>
<dbReference type="GO" id="GO:0005634">
    <property type="term" value="C:nucleus"/>
    <property type="evidence" value="ECO:0007669"/>
    <property type="project" value="UniProtKB-SubCell"/>
</dbReference>
<dbReference type="FunFam" id="2.40.50.40:FF:000007">
    <property type="entry name" value="Chromobox protein homolog 1"/>
    <property type="match status" value="1"/>
</dbReference>
<dbReference type="CDD" id="cd18650">
    <property type="entry name" value="CD_HP1beta_Cbx1"/>
    <property type="match status" value="1"/>
</dbReference>
<reference evidence="9" key="1">
    <citation type="submission" date="2023-03" db="EMBL/GenBank/DDBJ databases">
        <title>Electrophorus voltai genome.</title>
        <authorList>
            <person name="Bian C."/>
        </authorList>
    </citation>
    <scope>NUCLEOTIDE SEQUENCE</scope>
    <source>
        <strain evidence="9">CB-2022</strain>
        <tissue evidence="9">Muscle</tissue>
    </source>
</reference>
<accession>A0AAD8ZHS5</accession>
<keyword evidence="4" id="KW-0677">Repeat</keyword>
<dbReference type="Pfam" id="PF01393">
    <property type="entry name" value="Chromo_shadow"/>
    <property type="match status" value="1"/>
</dbReference>
<dbReference type="PANTHER" id="PTHR22812">
    <property type="entry name" value="CHROMOBOX PROTEIN"/>
    <property type="match status" value="1"/>
</dbReference>
<protein>
    <recommendedName>
        <fullName evidence="8">Chromo domain-containing protein</fullName>
    </recommendedName>
</protein>
<dbReference type="PROSITE" id="PS50013">
    <property type="entry name" value="CHROMO_2"/>
    <property type="match status" value="2"/>
</dbReference>
<evidence type="ECO:0000256" key="1">
    <source>
        <dbReference type="ARBA" id="ARBA00004123"/>
    </source>
</evidence>
<dbReference type="SMART" id="SM00300">
    <property type="entry name" value="ChSh"/>
    <property type="match status" value="1"/>
</dbReference>
<keyword evidence="2" id="KW-1017">Isopeptide bond</keyword>
<gene>
    <name evidence="9" type="ORF">P4O66_007638</name>
</gene>
<dbReference type="InterPro" id="IPR000953">
    <property type="entry name" value="Chromo/chromo_shadow_dom"/>
</dbReference>
<dbReference type="FunFam" id="2.40.50.40:FF:000009">
    <property type="entry name" value="chromobox protein homolog 1"/>
    <property type="match status" value="1"/>
</dbReference>
<evidence type="ECO:0000256" key="6">
    <source>
        <dbReference type="ARBA" id="ARBA00023242"/>
    </source>
</evidence>
<dbReference type="SMART" id="SM00298">
    <property type="entry name" value="CHROMO"/>
    <property type="match status" value="2"/>
</dbReference>
<evidence type="ECO:0000256" key="2">
    <source>
        <dbReference type="ARBA" id="ARBA00022499"/>
    </source>
</evidence>